<comment type="caution">
    <text evidence="2">The sequence shown here is derived from an EMBL/GenBank/DDBJ whole genome shotgun (WGS) entry which is preliminary data.</text>
</comment>
<dbReference type="InterPro" id="IPR000836">
    <property type="entry name" value="PRTase_dom"/>
</dbReference>
<dbReference type="Gene3D" id="3.30.1310.20">
    <property type="entry name" value="PRTase-like"/>
    <property type="match status" value="1"/>
</dbReference>
<dbReference type="Pfam" id="PF00156">
    <property type="entry name" value="Pribosyltran"/>
    <property type="match status" value="1"/>
</dbReference>
<dbReference type="AlphaFoldDB" id="A0A7X6GZY2"/>
<feature type="domain" description="Phosphoribosyltransferase" evidence="1">
    <location>
        <begin position="26"/>
        <end position="169"/>
    </location>
</feature>
<evidence type="ECO:0000259" key="1">
    <source>
        <dbReference type="Pfam" id="PF00156"/>
    </source>
</evidence>
<accession>A0A7X6GZY2</accession>
<protein>
    <submittedName>
        <fullName evidence="2">Phosphoribosyltransferase</fullName>
    </submittedName>
</protein>
<organism evidence="2 3">
    <name type="scientific">Roseicyclus persicicus</name>
    <dbReference type="NCBI Taxonomy" id="2650661"/>
    <lineage>
        <taxon>Bacteria</taxon>
        <taxon>Pseudomonadati</taxon>
        <taxon>Pseudomonadota</taxon>
        <taxon>Alphaproteobacteria</taxon>
        <taxon>Rhodobacterales</taxon>
        <taxon>Roseobacteraceae</taxon>
        <taxon>Roseicyclus</taxon>
    </lineage>
</organism>
<dbReference type="CDD" id="cd06223">
    <property type="entry name" value="PRTases_typeI"/>
    <property type="match status" value="1"/>
</dbReference>
<dbReference type="GO" id="GO:0016757">
    <property type="term" value="F:glycosyltransferase activity"/>
    <property type="evidence" value="ECO:0007669"/>
    <property type="project" value="UniProtKB-KW"/>
</dbReference>
<sequence length="213" mass="22069">MTDDRFADRAEAGRRLLARLPSLDPGATVVIALPRGGVPVAQPIAAALGVPLDVVQVRKVGLPGHRELAVAAVTDGAAPALAINTGIARRAGLSEADIRALAEPELAEIDRRRRLWHGARPPVPLRGKTVVVVDDGIATGATMRAALDRLRAEGAARLILAVPVAAADTLADLAPRVDAVVCLATPEPFHAVGAHYADFRQVTDAEVAAALSV</sequence>
<dbReference type="Gene3D" id="3.40.50.2020">
    <property type="match status" value="1"/>
</dbReference>
<dbReference type="Proteomes" id="UP000526408">
    <property type="component" value="Unassembled WGS sequence"/>
</dbReference>
<evidence type="ECO:0000313" key="3">
    <source>
        <dbReference type="Proteomes" id="UP000526408"/>
    </source>
</evidence>
<reference evidence="2 3" key="1">
    <citation type="submission" date="2020-04" db="EMBL/GenBank/DDBJ databases">
        <authorList>
            <person name="Yoon J."/>
        </authorList>
    </citation>
    <scope>NUCLEOTIDE SEQUENCE [LARGE SCALE GENOMIC DNA]</scope>
    <source>
        <strain evidence="2 3">KMU-115</strain>
    </source>
</reference>
<gene>
    <name evidence="2" type="ORF">HCU73_12665</name>
</gene>
<dbReference type="SUPFAM" id="SSF53271">
    <property type="entry name" value="PRTase-like"/>
    <property type="match status" value="1"/>
</dbReference>
<keyword evidence="2" id="KW-0328">Glycosyltransferase</keyword>
<dbReference type="EMBL" id="JAAZQQ010000004">
    <property type="protein sequence ID" value="NKX45440.1"/>
    <property type="molecule type" value="Genomic_DNA"/>
</dbReference>
<keyword evidence="2" id="KW-0808">Transferase</keyword>
<evidence type="ECO:0000313" key="2">
    <source>
        <dbReference type="EMBL" id="NKX45440.1"/>
    </source>
</evidence>
<name>A0A7X6GZY2_9RHOB</name>
<keyword evidence="3" id="KW-1185">Reference proteome</keyword>
<proteinExistence type="predicted"/>
<dbReference type="RefSeq" id="WP_168623828.1">
    <property type="nucleotide sequence ID" value="NZ_JAAZQQ010000004.1"/>
</dbReference>
<dbReference type="InterPro" id="IPR029057">
    <property type="entry name" value="PRTase-like"/>
</dbReference>